<dbReference type="Gene3D" id="3.40.605.10">
    <property type="entry name" value="Aldehyde Dehydrogenase, Chain A, domain 1"/>
    <property type="match status" value="1"/>
</dbReference>
<proteinExistence type="inferred from homology"/>
<reference evidence="9" key="2">
    <citation type="journal article" date="2021" name="Microbiome">
        <title>Successional dynamics and alternative stable states in a saline activated sludge microbial community over 9 years.</title>
        <authorList>
            <person name="Wang Y."/>
            <person name="Ye J."/>
            <person name="Ju F."/>
            <person name="Liu L."/>
            <person name="Boyd J.A."/>
            <person name="Deng Y."/>
            <person name="Parks D.H."/>
            <person name="Jiang X."/>
            <person name="Yin X."/>
            <person name="Woodcroft B.J."/>
            <person name="Tyson G.W."/>
            <person name="Hugenholtz P."/>
            <person name="Polz M.F."/>
            <person name="Zhang T."/>
        </authorList>
    </citation>
    <scope>NUCLEOTIDE SEQUENCE</scope>
    <source>
        <strain evidence="9">HKST-UBA01</strain>
    </source>
</reference>
<feature type="domain" description="Aldehyde dehydrogenase" evidence="8">
    <location>
        <begin position="34"/>
        <end position="501"/>
    </location>
</feature>
<feature type="active site" evidence="6">
    <location>
        <position position="273"/>
    </location>
</feature>
<keyword evidence="3 7" id="KW-0560">Oxidoreductase</keyword>
<dbReference type="CDD" id="cd07130">
    <property type="entry name" value="ALDH_F7_AASADH"/>
    <property type="match status" value="1"/>
</dbReference>
<dbReference type="GO" id="GO:0004029">
    <property type="term" value="F:aldehyde dehydrogenase (NAD+) activity"/>
    <property type="evidence" value="ECO:0007669"/>
    <property type="project" value="UniProtKB-EC"/>
</dbReference>
<evidence type="ECO:0000259" key="8">
    <source>
        <dbReference type="Pfam" id="PF00171"/>
    </source>
</evidence>
<dbReference type="PROSITE" id="PS00687">
    <property type="entry name" value="ALDEHYDE_DEHYDR_GLU"/>
    <property type="match status" value="1"/>
</dbReference>
<dbReference type="InterPro" id="IPR016163">
    <property type="entry name" value="Ald_DH_C"/>
</dbReference>
<comment type="caution">
    <text evidence="9">The sequence shown here is derived from an EMBL/GenBank/DDBJ whole genome shotgun (WGS) entry which is preliminary data.</text>
</comment>
<accession>A0A956RPY5</accession>
<evidence type="ECO:0000256" key="5">
    <source>
        <dbReference type="ARBA" id="ARBA00024226"/>
    </source>
</evidence>
<protein>
    <recommendedName>
        <fullName evidence="5">aldehyde dehydrogenase (NAD(+))</fullName>
        <ecNumber evidence="5">1.2.1.3</ecNumber>
    </recommendedName>
</protein>
<evidence type="ECO:0000256" key="6">
    <source>
        <dbReference type="PROSITE-ProRule" id="PRU10007"/>
    </source>
</evidence>
<dbReference type="InterPro" id="IPR029510">
    <property type="entry name" value="Ald_DH_CS_GLU"/>
</dbReference>
<dbReference type="Pfam" id="PF00171">
    <property type="entry name" value="Aldedh"/>
    <property type="match status" value="1"/>
</dbReference>
<gene>
    <name evidence="9" type="ORF">KC729_05750</name>
</gene>
<evidence type="ECO:0000313" key="9">
    <source>
        <dbReference type="EMBL" id="MCA9727169.1"/>
    </source>
</evidence>
<dbReference type="PANTHER" id="PTHR43521:SF1">
    <property type="entry name" value="ALPHA-AMINOADIPIC SEMIALDEHYDE DEHYDROGENASE"/>
    <property type="match status" value="1"/>
</dbReference>
<dbReference type="SUPFAM" id="SSF53720">
    <property type="entry name" value="ALDH-like"/>
    <property type="match status" value="1"/>
</dbReference>
<sequence>MDQWQRRGSPTVKYDFLDRLGIKNDNPGAYSGEWLPTSGKALEVRTPVDGTVIASVTQASADDYEKVSARADAAFKQWRMIPAPRRGEVVRQIGEALRKHKADLGKLVTLEMGKILPEGEGEVQEMIDMADFAVGQSRMLYGLTMQSERSRHRMMEQWHPLGTVGVISAFNFPVAVWSWNTFLALVCGDSTIWKPASKTPLTAIACMNVVHDVLVANDCPKGIVSLVVGSGREVGERLVNDPRVPLVSATGSTPMGKKLAEKVSGRLGRTILELGGNNAIIVTPSADMDMALRATLFGAVGTAGQRCTSTRRILVHESIEDAFVDRLVKAYGQVRIGNPLEAGTLMGPLVETSAVDEMMAALEKVKAAGGEVLCGGEKLSGSAYPGGCYVTPCIVRARNEWEIVQEETFAPVLYIIKYKTFDEALASHNGVPQGLSSAIFSNDMREVERFLSAEGSDCGIANCNIGTSGAEIGGAFGGEKDTGGGRESGSDAWKAYMRRQTNTVNWSPELPLAQGIKFGD</sequence>
<evidence type="ECO:0000256" key="1">
    <source>
        <dbReference type="ARBA" id="ARBA00009986"/>
    </source>
</evidence>
<evidence type="ECO:0000256" key="2">
    <source>
        <dbReference type="ARBA" id="ARBA00011881"/>
    </source>
</evidence>
<organism evidence="9 10">
    <name type="scientific">Eiseniibacteriota bacterium</name>
    <dbReference type="NCBI Taxonomy" id="2212470"/>
    <lineage>
        <taxon>Bacteria</taxon>
        <taxon>Candidatus Eiseniibacteriota</taxon>
    </lineage>
</organism>
<evidence type="ECO:0000256" key="4">
    <source>
        <dbReference type="ARBA" id="ARBA00023027"/>
    </source>
</evidence>
<dbReference type="InterPro" id="IPR044638">
    <property type="entry name" value="ALDH7A1-like"/>
</dbReference>
<dbReference type="Gene3D" id="3.40.309.10">
    <property type="entry name" value="Aldehyde Dehydrogenase, Chain A, domain 2"/>
    <property type="match status" value="1"/>
</dbReference>
<dbReference type="PANTHER" id="PTHR43521">
    <property type="entry name" value="ALPHA-AMINOADIPIC SEMIALDEHYDE DEHYDROGENASE"/>
    <property type="match status" value="1"/>
</dbReference>
<name>A0A956RPY5_UNCEI</name>
<dbReference type="FunFam" id="3.40.309.10:FF:000018">
    <property type="entry name" value="Alpha-aminoadipic semialdehyde dehydrogenase"/>
    <property type="match status" value="1"/>
</dbReference>
<reference evidence="9" key="1">
    <citation type="submission" date="2020-04" db="EMBL/GenBank/DDBJ databases">
        <authorList>
            <person name="Zhang T."/>
        </authorList>
    </citation>
    <scope>NUCLEOTIDE SEQUENCE</scope>
    <source>
        <strain evidence="9">HKST-UBA01</strain>
    </source>
</reference>
<keyword evidence="4" id="KW-0520">NAD</keyword>
<dbReference type="InterPro" id="IPR016162">
    <property type="entry name" value="Ald_DH_N"/>
</dbReference>
<evidence type="ECO:0000256" key="7">
    <source>
        <dbReference type="RuleBase" id="RU003345"/>
    </source>
</evidence>
<dbReference type="AlphaFoldDB" id="A0A956RPY5"/>
<dbReference type="EMBL" id="JAGQHR010000120">
    <property type="protein sequence ID" value="MCA9727169.1"/>
    <property type="molecule type" value="Genomic_DNA"/>
</dbReference>
<comment type="subunit">
    <text evidence="2">Homotetramer.</text>
</comment>
<dbReference type="EC" id="1.2.1.3" evidence="5"/>
<evidence type="ECO:0000256" key="3">
    <source>
        <dbReference type="ARBA" id="ARBA00023002"/>
    </source>
</evidence>
<comment type="similarity">
    <text evidence="1 7">Belongs to the aldehyde dehydrogenase family.</text>
</comment>
<dbReference type="Proteomes" id="UP000697710">
    <property type="component" value="Unassembled WGS sequence"/>
</dbReference>
<dbReference type="InterPro" id="IPR015590">
    <property type="entry name" value="Aldehyde_DH_dom"/>
</dbReference>
<dbReference type="InterPro" id="IPR016161">
    <property type="entry name" value="Ald_DH/histidinol_DH"/>
</dbReference>
<evidence type="ECO:0000313" key="10">
    <source>
        <dbReference type="Proteomes" id="UP000697710"/>
    </source>
</evidence>